<evidence type="ECO:0000259" key="7">
    <source>
        <dbReference type="PROSITE" id="PS51379"/>
    </source>
</evidence>
<evidence type="ECO:0000256" key="4">
    <source>
        <dbReference type="ARBA" id="ARBA00023004"/>
    </source>
</evidence>
<reference evidence="8 9" key="1">
    <citation type="submission" date="2022-04" db="EMBL/GenBank/DDBJ databases">
        <authorList>
            <person name="Grouzdev D.S."/>
            <person name="Pantiukh K.S."/>
            <person name="Krutkina M.S."/>
        </authorList>
    </citation>
    <scope>NUCLEOTIDE SEQUENCE [LARGE SCALE GENOMIC DNA]</scope>
    <source>
        <strain evidence="8 9">6x-1</strain>
    </source>
</reference>
<comment type="caution">
    <text evidence="8">The sequence shown here is derived from an EMBL/GenBank/DDBJ whole genome shotgun (WGS) entry which is preliminary data.</text>
</comment>
<keyword evidence="3" id="KW-0560">Oxidoreductase</keyword>
<feature type="transmembrane region" description="Helical" evidence="6">
    <location>
        <begin position="144"/>
        <end position="166"/>
    </location>
</feature>
<proteinExistence type="predicted"/>
<keyword evidence="4" id="KW-0408">Iron</keyword>
<organism evidence="8 9">
    <name type="scientific">Ancylobacter crimeensis</name>
    <dbReference type="NCBI Taxonomy" id="2579147"/>
    <lineage>
        <taxon>Bacteria</taxon>
        <taxon>Pseudomonadati</taxon>
        <taxon>Pseudomonadota</taxon>
        <taxon>Alphaproteobacteria</taxon>
        <taxon>Hyphomicrobiales</taxon>
        <taxon>Xanthobacteraceae</taxon>
        <taxon>Ancylobacter</taxon>
    </lineage>
</organism>
<evidence type="ECO:0000313" key="8">
    <source>
        <dbReference type="EMBL" id="MCK0198351.1"/>
    </source>
</evidence>
<dbReference type="InterPro" id="IPR017900">
    <property type="entry name" value="4Fe4S_Fe_S_CS"/>
</dbReference>
<dbReference type="EMBL" id="JALKCH010000010">
    <property type="protein sequence ID" value="MCK0198351.1"/>
    <property type="molecule type" value="Genomic_DNA"/>
</dbReference>
<dbReference type="InterPro" id="IPR004017">
    <property type="entry name" value="Cys_rich_dom"/>
</dbReference>
<keyword evidence="5" id="KW-0411">Iron-sulfur</keyword>
<keyword evidence="1" id="KW-0004">4Fe-4S</keyword>
<feature type="transmembrane region" description="Helical" evidence="6">
    <location>
        <begin position="60"/>
        <end position="78"/>
    </location>
</feature>
<sequence>MLYVLAVIAAVMMGRRVSLWRAGRPMQVDWLKGIQALPKRYLVDVHHVVGRDPFTARMHALTAGGLLAGSGLLLLAPLAGGFRLYWALIALLFAAMLAGGAMVRKRRTPKPARLSGGRFNMLPLLLIGYAAGCFLVALDAASGGWLWLLAWPGLWLAAAGGMGLVLQLDRGPMRHAFAGALHLVAHPRPGRFEGRRETALAPLDLEAPRLGVETPADFTWNRLLGFDACIQCGRCEVACPAFAAGQPLNPKKLIQDLAATIVPGGTNAAYAGSPYPHARAVAGVGGPQQAIIGREAMIHPDTLWSCTTCRACVEECPMMIEHVDAIISLRRHETLECGAVPEKAAPALAELRYADDAQGRPLVARTDFAAGVPLPLISARGEADILLWLGEGAYDMRHGRSLRALLKLLHLAKVDFAVLGPEEKDCGDLARRLGDEATFQRLAGDNIATLARYRFRRILTADPHALHTLRNEYPAFGGHYDVVHHAALLDELVAAGHLAPGALALADVTYHDPCYLGRYNGEVEAPRRLLDRLGLNRVEMERHGKRSMCCGGGGGAPLSDIEGETRIPDIRMGQAAATGAGIVAVACPQCTAMLEGVTGERPEVRDISELVLMAVEAAASPADNRAARQPEPVA</sequence>
<evidence type="ECO:0000256" key="6">
    <source>
        <dbReference type="SAM" id="Phobius"/>
    </source>
</evidence>
<dbReference type="SUPFAM" id="SSF46548">
    <property type="entry name" value="alpha-helical ferredoxin"/>
    <property type="match status" value="1"/>
</dbReference>
<keyword evidence="6" id="KW-0472">Membrane</keyword>
<evidence type="ECO:0000313" key="9">
    <source>
        <dbReference type="Proteomes" id="UP001203284"/>
    </source>
</evidence>
<gene>
    <name evidence="8" type="ORF">MWN34_15670</name>
</gene>
<keyword evidence="6" id="KW-0812">Transmembrane</keyword>
<accession>A0ABT0DEH8</accession>
<dbReference type="InterPro" id="IPR021872">
    <property type="entry name" value="Csal_0991-like_N"/>
</dbReference>
<keyword evidence="9" id="KW-1185">Reference proteome</keyword>
<dbReference type="PANTHER" id="PTHR43255:SF1">
    <property type="entry name" value="IRON-SULFUR-BINDING OXIDOREDUCTASE FADF-RELATED"/>
    <property type="match status" value="1"/>
</dbReference>
<dbReference type="Proteomes" id="UP001203284">
    <property type="component" value="Unassembled WGS sequence"/>
</dbReference>
<protein>
    <submittedName>
        <fullName evidence="8">(Fe-S)-binding protein</fullName>
    </submittedName>
</protein>
<dbReference type="PANTHER" id="PTHR43255">
    <property type="entry name" value="IRON-SULFUR-BINDING OXIDOREDUCTASE FADF-RELATED-RELATED"/>
    <property type="match status" value="1"/>
</dbReference>
<feature type="transmembrane region" description="Helical" evidence="6">
    <location>
        <begin position="119"/>
        <end position="138"/>
    </location>
</feature>
<feature type="domain" description="4Fe-4S ferredoxin-type" evidence="7">
    <location>
        <begin position="294"/>
        <end position="325"/>
    </location>
</feature>
<feature type="transmembrane region" description="Helical" evidence="6">
    <location>
        <begin position="84"/>
        <end position="103"/>
    </location>
</feature>
<dbReference type="Pfam" id="PF02754">
    <property type="entry name" value="CCG"/>
    <property type="match status" value="2"/>
</dbReference>
<dbReference type="InterPro" id="IPR009051">
    <property type="entry name" value="Helical_ferredxn"/>
</dbReference>
<dbReference type="InterPro" id="IPR017896">
    <property type="entry name" value="4Fe4S_Fe-S-bd"/>
</dbReference>
<name>A0ABT0DEH8_9HYPH</name>
<dbReference type="Pfam" id="PF13187">
    <property type="entry name" value="Fer4_9"/>
    <property type="match status" value="1"/>
</dbReference>
<dbReference type="Pfam" id="PF11982">
    <property type="entry name" value="DUF3483"/>
    <property type="match status" value="1"/>
</dbReference>
<dbReference type="InterPro" id="IPR051460">
    <property type="entry name" value="HdrC_iron-sulfur_subunit"/>
</dbReference>
<dbReference type="PROSITE" id="PS51379">
    <property type="entry name" value="4FE4S_FER_2"/>
    <property type="match status" value="2"/>
</dbReference>
<evidence type="ECO:0000256" key="3">
    <source>
        <dbReference type="ARBA" id="ARBA00023002"/>
    </source>
</evidence>
<keyword evidence="6" id="KW-1133">Transmembrane helix</keyword>
<keyword evidence="2" id="KW-0479">Metal-binding</keyword>
<evidence type="ECO:0000256" key="2">
    <source>
        <dbReference type="ARBA" id="ARBA00022723"/>
    </source>
</evidence>
<dbReference type="Gene3D" id="1.10.1060.10">
    <property type="entry name" value="Alpha-helical ferredoxin"/>
    <property type="match status" value="1"/>
</dbReference>
<evidence type="ECO:0000256" key="1">
    <source>
        <dbReference type="ARBA" id="ARBA00022485"/>
    </source>
</evidence>
<dbReference type="PROSITE" id="PS00198">
    <property type="entry name" value="4FE4S_FER_1"/>
    <property type="match status" value="1"/>
</dbReference>
<feature type="domain" description="4Fe-4S ferredoxin-type" evidence="7">
    <location>
        <begin position="220"/>
        <end position="250"/>
    </location>
</feature>
<evidence type="ECO:0000256" key="5">
    <source>
        <dbReference type="ARBA" id="ARBA00023014"/>
    </source>
</evidence>